<comment type="caution">
    <text evidence="4">The sequence shown here is derived from an EMBL/GenBank/DDBJ whole genome shotgun (WGS) entry which is preliminary data.</text>
</comment>
<sequence length="331" mass="34307">MPLDRGGAGGADPGMNDPEGAAGAGLVLLINGEGRCGAAAARERLRAGGRALDAVEAGIRLVEADPAVRSVGRGGDPNLLGEVECDAAIMDGETLQAGAVGALRGYRHAISVARQVMERLPHVFLAGEGAARFASEIGAEGDSLLTPEAAARHAAWIARHAAAAHRAAWPAVPLAEYARLACEQVRSRGTTVYLAIDREGNLAAGASSSGWSRKYPGRLGDSAVVGAGLYADRRHGACGCTHTGEMAIRAGTARAVVLYMQKGATVREACAEALRDLRRLNGGLQGALAIHALDRRGEPCVAASGDLGEEIVYHYWREGMDEPETGRPIVP</sequence>
<gene>
    <name evidence="4" type="ORF">FJY75_10715</name>
</gene>
<evidence type="ECO:0000256" key="1">
    <source>
        <dbReference type="PIRSR" id="PIRSR600246-1"/>
    </source>
</evidence>
<dbReference type="PANTHER" id="PTHR10188">
    <property type="entry name" value="L-ASPARAGINASE"/>
    <property type="match status" value="1"/>
</dbReference>
<dbReference type="GO" id="GO:0005737">
    <property type="term" value="C:cytoplasm"/>
    <property type="evidence" value="ECO:0007669"/>
    <property type="project" value="TreeGrafter"/>
</dbReference>
<dbReference type="PANTHER" id="PTHR10188:SF6">
    <property type="entry name" value="N(4)-(BETA-N-ACETYLGLUCOSAMINYL)-L-ASPARAGINASE"/>
    <property type="match status" value="1"/>
</dbReference>
<feature type="binding site" evidence="2">
    <location>
        <begin position="218"/>
        <end position="221"/>
    </location>
    <ligand>
        <name>substrate</name>
    </ligand>
</feature>
<evidence type="ECO:0000313" key="4">
    <source>
        <dbReference type="EMBL" id="MBM3318309.1"/>
    </source>
</evidence>
<dbReference type="Gene3D" id="3.60.20.30">
    <property type="entry name" value="(Glycosyl)asparaginase"/>
    <property type="match status" value="1"/>
</dbReference>
<dbReference type="AlphaFoldDB" id="A0A937XD03"/>
<reference evidence="4" key="1">
    <citation type="submission" date="2019-03" db="EMBL/GenBank/DDBJ databases">
        <title>Lake Tanganyika Metagenome-Assembled Genomes (MAGs).</title>
        <authorList>
            <person name="Tran P."/>
        </authorList>
    </citation>
    <scope>NUCLEOTIDE SEQUENCE</scope>
    <source>
        <strain evidence="4">M_DeepCast_400m_m2_100</strain>
    </source>
</reference>
<organism evidence="4 5">
    <name type="scientific">Eiseniibacteriota bacterium</name>
    <dbReference type="NCBI Taxonomy" id="2212470"/>
    <lineage>
        <taxon>Bacteria</taxon>
        <taxon>Candidatus Eiseniibacteriota</taxon>
    </lineage>
</organism>
<evidence type="ECO:0000313" key="5">
    <source>
        <dbReference type="Proteomes" id="UP000748308"/>
    </source>
</evidence>
<dbReference type="GO" id="GO:0016811">
    <property type="term" value="F:hydrolase activity, acting on carbon-nitrogen (but not peptide) bonds, in linear amides"/>
    <property type="evidence" value="ECO:0007669"/>
    <property type="project" value="UniProtKB-ARBA"/>
</dbReference>
<protein>
    <submittedName>
        <fullName evidence="4">Isoaspartyl peptidase/L-asparaginase</fullName>
    </submittedName>
</protein>
<proteinExistence type="predicted"/>
<dbReference type="SUPFAM" id="SSF56235">
    <property type="entry name" value="N-terminal nucleophile aminohydrolases (Ntn hydrolases)"/>
    <property type="match status" value="1"/>
</dbReference>
<dbReference type="InterPro" id="IPR000246">
    <property type="entry name" value="Peptidase_T2"/>
</dbReference>
<name>A0A937XD03_UNCEI</name>
<feature type="active site" description="Nucleophile" evidence="1">
    <location>
        <position position="190"/>
    </location>
</feature>
<dbReference type="Pfam" id="PF01112">
    <property type="entry name" value="Asparaginase_2"/>
    <property type="match status" value="1"/>
</dbReference>
<dbReference type="Proteomes" id="UP000748308">
    <property type="component" value="Unassembled WGS sequence"/>
</dbReference>
<evidence type="ECO:0000256" key="3">
    <source>
        <dbReference type="PIRSR" id="PIRSR600246-3"/>
    </source>
</evidence>
<feature type="binding site" evidence="2">
    <location>
        <begin position="241"/>
        <end position="244"/>
    </location>
    <ligand>
        <name>substrate</name>
    </ligand>
</feature>
<accession>A0A937XD03</accession>
<dbReference type="EMBL" id="VGIY01000320">
    <property type="protein sequence ID" value="MBM3318309.1"/>
    <property type="molecule type" value="Genomic_DNA"/>
</dbReference>
<evidence type="ECO:0000256" key="2">
    <source>
        <dbReference type="PIRSR" id="PIRSR600246-2"/>
    </source>
</evidence>
<feature type="site" description="Cleavage; by autolysis" evidence="3">
    <location>
        <begin position="189"/>
        <end position="190"/>
    </location>
</feature>
<dbReference type="InterPro" id="IPR029055">
    <property type="entry name" value="Ntn_hydrolases_N"/>
</dbReference>